<evidence type="ECO:0000256" key="13">
    <source>
        <dbReference type="RuleBase" id="RU003750"/>
    </source>
</evidence>
<protein>
    <recommendedName>
        <fullName evidence="17">Cardiolipin synthase (CMP-forming), mitochondrial</fullName>
    </recommendedName>
</protein>
<dbReference type="Pfam" id="PF01066">
    <property type="entry name" value="CDP-OH_P_transf"/>
    <property type="match status" value="1"/>
</dbReference>
<name>A0A445AW44_ARAHY</name>
<evidence type="ECO:0000313" key="15">
    <source>
        <dbReference type="EMBL" id="RYR30658.1"/>
    </source>
</evidence>
<accession>A0A445AW44</accession>
<evidence type="ECO:0000256" key="8">
    <source>
        <dbReference type="ARBA" id="ARBA00022989"/>
    </source>
</evidence>
<comment type="caution">
    <text evidence="15">The sequence shown here is derived from an EMBL/GenBank/DDBJ whole genome shotgun (WGS) entry which is preliminary data.</text>
</comment>
<organism evidence="15 16">
    <name type="scientific">Arachis hypogaea</name>
    <name type="common">Peanut</name>
    <dbReference type="NCBI Taxonomy" id="3818"/>
    <lineage>
        <taxon>Eukaryota</taxon>
        <taxon>Viridiplantae</taxon>
        <taxon>Streptophyta</taxon>
        <taxon>Embryophyta</taxon>
        <taxon>Tracheophyta</taxon>
        <taxon>Spermatophyta</taxon>
        <taxon>Magnoliopsida</taxon>
        <taxon>eudicotyledons</taxon>
        <taxon>Gunneridae</taxon>
        <taxon>Pentapetalae</taxon>
        <taxon>rosids</taxon>
        <taxon>fabids</taxon>
        <taxon>Fabales</taxon>
        <taxon>Fabaceae</taxon>
        <taxon>Papilionoideae</taxon>
        <taxon>50 kb inversion clade</taxon>
        <taxon>dalbergioids sensu lato</taxon>
        <taxon>Dalbergieae</taxon>
        <taxon>Pterocarpus clade</taxon>
        <taxon>Arachis</taxon>
    </lineage>
</organism>
<comment type="cofactor">
    <cofactor evidence="1">
        <name>Mn(2+)</name>
        <dbReference type="ChEBI" id="CHEBI:29035"/>
    </cofactor>
</comment>
<evidence type="ECO:0000256" key="14">
    <source>
        <dbReference type="SAM" id="MobiDB-lite"/>
    </source>
</evidence>
<keyword evidence="11" id="KW-0594">Phospholipid biosynthesis</keyword>
<keyword evidence="6" id="KW-0812">Transmembrane</keyword>
<sequence>MLPRTRTTLRFDQPGEKTTSRSAQNDSITMVLFRSLKLILNNNETKNKARTFVTSTTAIPLWPSYAPLRNSYSNNTTNNHPLFSTSPLRFVSPFRFQRRPCPLFLSWPPWKLSQSATPLYLRANAVVFPKVQNPLDLLRRRRTNPLPPLHLLDRVDQNPDRSSSTNSLFDSFVNTPNFISFSRLISGPFLGWMIMNEMYTSAMVGLAISGASDWLDGYVARKMKIDSVVGSYLDPLADKVLIACVALAMVHQDLLHPALVGIVVFRDVFLVGGAVYLRASSLGWKWKSWSDFVNLDGTSRQKIEPLFISKVNTVLQLALVAAALLQPEFGTLETQSYINYLSYLVASTTIASSASYGAQYLRSSVIVSKSV</sequence>
<dbReference type="InterPro" id="IPR043130">
    <property type="entry name" value="CDP-OH_PTrfase_TM_dom"/>
</dbReference>
<evidence type="ECO:0000256" key="2">
    <source>
        <dbReference type="ARBA" id="ARBA00004141"/>
    </source>
</evidence>
<dbReference type="Gene3D" id="1.20.120.1760">
    <property type="match status" value="1"/>
</dbReference>
<dbReference type="FunFam" id="1.20.120.1760:FF:000020">
    <property type="entry name" value="cardiolipin synthase (CMP-forming), mitochondrial"/>
    <property type="match status" value="1"/>
</dbReference>
<feature type="region of interest" description="Disordered" evidence="14">
    <location>
        <begin position="1"/>
        <end position="23"/>
    </location>
</feature>
<dbReference type="PANTHER" id="PTHR14269:SF60">
    <property type="entry name" value="CARDIOLIPIN SYNTHASE (CMP-FORMING)"/>
    <property type="match status" value="1"/>
</dbReference>
<keyword evidence="16" id="KW-1185">Reference proteome</keyword>
<evidence type="ECO:0000256" key="7">
    <source>
        <dbReference type="ARBA" id="ARBA00022946"/>
    </source>
</evidence>
<dbReference type="PANTHER" id="PTHR14269">
    <property type="entry name" value="CDP-DIACYLGLYCEROL--GLYCEROL-3-PHOSPHATE 3-PHOSPHATIDYLTRANSFERASE-RELATED"/>
    <property type="match status" value="1"/>
</dbReference>
<keyword evidence="5 13" id="KW-0808">Transferase</keyword>
<dbReference type="InterPro" id="IPR050324">
    <property type="entry name" value="CDP-alcohol_PTase-I"/>
</dbReference>
<gene>
    <name evidence="15" type="ORF">Ahy_B01g055408</name>
</gene>
<dbReference type="EMBL" id="SDMP01000011">
    <property type="protein sequence ID" value="RYR30658.1"/>
    <property type="molecule type" value="Genomic_DNA"/>
</dbReference>
<keyword evidence="10" id="KW-0472">Membrane</keyword>
<dbReference type="InterPro" id="IPR048254">
    <property type="entry name" value="CDP_ALCOHOL_P_TRANSF_CS"/>
</dbReference>
<evidence type="ECO:0000256" key="3">
    <source>
        <dbReference type="ARBA" id="ARBA00010441"/>
    </source>
</evidence>
<evidence type="ECO:0000256" key="9">
    <source>
        <dbReference type="ARBA" id="ARBA00023098"/>
    </source>
</evidence>
<evidence type="ECO:0000256" key="10">
    <source>
        <dbReference type="ARBA" id="ARBA00023136"/>
    </source>
</evidence>
<dbReference type="PROSITE" id="PS00379">
    <property type="entry name" value="CDP_ALCOHOL_P_TRANSF"/>
    <property type="match status" value="1"/>
</dbReference>
<evidence type="ECO:0008006" key="17">
    <source>
        <dbReference type="Google" id="ProtNLM"/>
    </source>
</evidence>
<reference evidence="15 16" key="1">
    <citation type="submission" date="2019-01" db="EMBL/GenBank/DDBJ databases">
        <title>Sequencing of cultivated peanut Arachis hypogaea provides insights into genome evolution and oil improvement.</title>
        <authorList>
            <person name="Chen X."/>
        </authorList>
    </citation>
    <scope>NUCLEOTIDE SEQUENCE [LARGE SCALE GENOMIC DNA]</scope>
    <source>
        <strain evidence="16">cv. Fuhuasheng</strain>
        <tissue evidence="15">Leaves</tissue>
    </source>
</reference>
<keyword evidence="12" id="KW-1208">Phospholipid metabolism</keyword>
<comment type="similarity">
    <text evidence="3 13">Belongs to the CDP-alcohol phosphatidyltransferase class-I family.</text>
</comment>
<dbReference type="GO" id="GO:0005739">
    <property type="term" value="C:mitochondrion"/>
    <property type="evidence" value="ECO:0007669"/>
    <property type="project" value="TreeGrafter"/>
</dbReference>
<dbReference type="GO" id="GO:0043337">
    <property type="term" value="F:cardiolipin synthase (CMP-forming)"/>
    <property type="evidence" value="ECO:0007669"/>
    <property type="project" value="TreeGrafter"/>
</dbReference>
<evidence type="ECO:0000256" key="4">
    <source>
        <dbReference type="ARBA" id="ARBA00022516"/>
    </source>
</evidence>
<feature type="compositionally biased region" description="Polar residues" evidence="14">
    <location>
        <begin position="1"/>
        <end position="12"/>
    </location>
</feature>
<evidence type="ECO:0000313" key="16">
    <source>
        <dbReference type="Proteomes" id="UP000289738"/>
    </source>
</evidence>
<evidence type="ECO:0000256" key="5">
    <source>
        <dbReference type="ARBA" id="ARBA00022679"/>
    </source>
</evidence>
<dbReference type="GO" id="GO:0016020">
    <property type="term" value="C:membrane"/>
    <property type="evidence" value="ECO:0007669"/>
    <property type="project" value="UniProtKB-SubCell"/>
</dbReference>
<dbReference type="InterPro" id="IPR000462">
    <property type="entry name" value="CDP-OH_P_trans"/>
</dbReference>
<evidence type="ECO:0000256" key="11">
    <source>
        <dbReference type="ARBA" id="ARBA00023209"/>
    </source>
</evidence>
<proteinExistence type="inferred from homology"/>
<evidence type="ECO:0000256" key="1">
    <source>
        <dbReference type="ARBA" id="ARBA00001936"/>
    </source>
</evidence>
<dbReference type="Proteomes" id="UP000289738">
    <property type="component" value="Chromosome B01"/>
</dbReference>
<keyword evidence="4" id="KW-0444">Lipid biosynthesis</keyword>
<comment type="subcellular location">
    <subcellularLocation>
        <location evidence="2">Membrane</location>
        <topology evidence="2">Multi-pass membrane protein</topology>
    </subcellularLocation>
</comment>
<keyword evidence="8" id="KW-1133">Transmembrane helix</keyword>
<dbReference type="GO" id="GO:0032049">
    <property type="term" value="P:cardiolipin biosynthetic process"/>
    <property type="evidence" value="ECO:0007669"/>
    <property type="project" value="TreeGrafter"/>
</dbReference>
<dbReference type="AlphaFoldDB" id="A0A445AW44"/>
<keyword evidence="9" id="KW-0443">Lipid metabolism</keyword>
<dbReference type="STRING" id="3818.A0A445AW44"/>
<evidence type="ECO:0000256" key="6">
    <source>
        <dbReference type="ARBA" id="ARBA00022692"/>
    </source>
</evidence>
<evidence type="ECO:0000256" key="12">
    <source>
        <dbReference type="ARBA" id="ARBA00023264"/>
    </source>
</evidence>
<keyword evidence="7" id="KW-0809">Transit peptide</keyword>